<feature type="region of interest" description="Disordered" evidence="1">
    <location>
        <begin position="899"/>
        <end position="1018"/>
    </location>
</feature>
<sequence length="1031" mass="112822">MPATKRRHSPSPSPSRRVTDVASAASPASYALSALYPSDKIGFPSSSPVGLLPSSMPLSSPQRFAYRDAAASDTESDNGASDDEIEASLASFFPGETGPFKGKGKAVDRGLTSRIDSAPLPRRQTVAKLQATLGLGRRPRSRVASARGRIVSPTESIYVMTQGMSTLQTSPVQPDEELAVSSGLDSDRRDSSPSPVPSSPEPSDIDTPIPRTRKLAMSRLALARSRKRHAEDVRSVMDSARRRARAEAWDTHEGNTIDRTMLEKLAAQQGLKIVPMSPRSHEKALRAPGSSAGVHANTGLPDMSNKRVRTPSPPPHSTPAAIENLLTQTRKLARVMSSPTSPTPGASQASLLSDAHTLKAPKSSRNLERTVSAPMHGRVPSISPRAIDLVEDVVLASASEDTDSEHEELTPTKPKRIRLPVKRPVKLATKLLSKSKTRKRYEHDFPKANHLPVSCGPKLHNVGTSARKSELAPNIPRQRHRRLHLARRPVALRHPRRLVFYIAKDSDSEDDHCKEPKSVLKCRKITERVRRGLLQRYNQRIMATLPTSAPVVAMTTTPTHKRQASETPDPDDLAVDELLSDTEMQDSEAVETAISLASPSQLAGRKRRNMPADGSSGRNSQRTILRAMELSWYEPEYRKHEAWRRQLRDPARAGERRRVRDMNHIAAKEAAEQATEASRREEEAEIWIDDVLVADAEMDAAEPMVPVEPIEPAIHTAVGMDVTPAIDAAPLSHVRPIIEVALAADFALGDPADLALQVAESETNLRTASEVVEGLLLFEPPGRVQVIEEESQPSIIRDSQTLAPRRRRRRVHEHTGASTGARSGAGPALRDRILSHQRRRATTAPPEESVTEPIAGPSTETLPAAPAGPSTSSAVEGLRSPPPRYEFPFYEIVRTPVRAVRPPPPRSTGRQWDRVVSDPPDYTGPYEERSPPPPPPYNSFTDRDTVIAPVFNEPAPRTATPPHPRRGPNPDLRRQHGGDNGRHAPGTWPAHRGSPSPSLSAEDHDMGGPEPQPALSTIGSVFNRLFGFWRY</sequence>
<feature type="compositionally biased region" description="Acidic residues" evidence="1">
    <location>
        <begin position="74"/>
        <end position="86"/>
    </location>
</feature>
<reference evidence="2" key="2">
    <citation type="submission" date="2023-06" db="EMBL/GenBank/DDBJ databases">
        <authorList>
            <person name="Kobayashi Y."/>
            <person name="Kayamori A."/>
            <person name="Aoki K."/>
            <person name="Shiwa Y."/>
            <person name="Fujita N."/>
            <person name="Sugita T."/>
            <person name="Iwasaki W."/>
            <person name="Tanaka N."/>
            <person name="Takashima M."/>
        </authorList>
    </citation>
    <scope>NUCLEOTIDE SEQUENCE</scope>
    <source>
        <strain evidence="2">HIS016</strain>
    </source>
</reference>
<feature type="compositionally biased region" description="Low complexity" evidence="1">
    <location>
        <begin position="863"/>
        <end position="874"/>
    </location>
</feature>
<feature type="compositionally biased region" description="Basic and acidic residues" evidence="1">
    <location>
        <begin position="971"/>
        <end position="982"/>
    </location>
</feature>
<feature type="region of interest" description="Disordered" evidence="1">
    <location>
        <begin position="358"/>
        <end position="380"/>
    </location>
</feature>
<proteinExistence type="predicted"/>
<dbReference type="EMBL" id="BTCM01000001">
    <property type="protein sequence ID" value="GMK54117.1"/>
    <property type="molecule type" value="Genomic_DNA"/>
</dbReference>
<feature type="compositionally biased region" description="Basic and acidic residues" evidence="1">
    <location>
        <begin position="229"/>
        <end position="252"/>
    </location>
</feature>
<feature type="compositionally biased region" description="Low complexity" evidence="1">
    <location>
        <begin position="816"/>
        <end position="828"/>
    </location>
</feature>
<feature type="region of interest" description="Disordered" evidence="1">
    <location>
        <begin position="1"/>
        <end position="23"/>
    </location>
</feature>
<name>A0AAD3TPD9_9TREE</name>
<gene>
    <name evidence="2" type="ORF">CspeluHIS016_0107030</name>
</gene>
<organism evidence="2 3">
    <name type="scientific">Cutaneotrichosporon spelunceum</name>
    <dbReference type="NCBI Taxonomy" id="1672016"/>
    <lineage>
        <taxon>Eukaryota</taxon>
        <taxon>Fungi</taxon>
        <taxon>Dikarya</taxon>
        <taxon>Basidiomycota</taxon>
        <taxon>Agaricomycotina</taxon>
        <taxon>Tremellomycetes</taxon>
        <taxon>Trichosporonales</taxon>
        <taxon>Trichosporonaceae</taxon>
        <taxon>Cutaneotrichosporon</taxon>
    </lineage>
</organism>
<feature type="region of interest" description="Disordered" evidence="1">
    <location>
        <begin position="63"/>
        <end position="124"/>
    </location>
</feature>
<feature type="region of interest" description="Disordered" evidence="1">
    <location>
        <begin position="599"/>
        <end position="620"/>
    </location>
</feature>
<feature type="region of interest" description="Disordered" evidence="1">
    <location>
        <begin position="790"/>
        <end position="882"/>
    </location>
</feature>
<feature type="region of interest" description="Disordered" evidence="1">
    <location>
        <begin position="283"/>
        <end position="320"/>
    </location>
</feature>
<protein>
    <submittedName>
        <fullName evidence="2">Uncharacterized protein</fullName>
    </submittedName>
</protein>
<comment type="caution">
    <text evidence="2">The sequence shown here is derived from an EMBL/GenBank/DDBJ whole genome shotgun (WGS) entry which is preliminary data.</text>
</comment>
<dbReference type="AlphaFoldDB" id="A0AAD3TPD9"/>
<feature type="region of interest" description="Disordered" evidence="1">
    <location>
        <begin position="166"/>
        <end position="252"/>
    </location>
</feature>
<dbReference type="Proteomes" id="UP001222932">
    <property type="component" value="Unassembled WGS sequence"/>
</dbReference>
<evidence type="ECO:0000313" key="2">
    <source>
        <dbReference type="EMBL" id="GMK54117.1"/>
    </source>
</evidence>
<reference evidence="2" key="1">
    <citation type="journal article" date="2023" name="BMC Genomics">
        <title>Chromosome-level genome assemblies of Cutaneotrichosporon spp. (Trichosporonales, Basidiomycota) reveal imbalanced evolution between nucleotide sequences and chromosome synteny.</title>
        <authorList>
            <person name="Kobayashi Y."/>
            <person name="Kayamori A."/>
            <person name="Aoki K."/>
            <person name="Shiwa Y."/>
            <person name="Matsutani M."/>
            <person name="Fujita N."/>
            <person name="Sugita T."/>
            <person name="Iwasaki W."/>
            <person name="Tanaka N."/>
            <person name="Takashima M."/>
        </authorList>
    </citation>
    <scope>NUCLEOTIDE SEQUENCE</scope>
    <source>
        <strain evidence="2">HIS016</strain>
    </source>
</reference>
<evidence type="ECO:0000256" key="1">
    <source>
        <dbReference type="SAM" id="MobiDB-lite"/>
    </source>
</evidence>
<accession>A0AAD3TPD9</accession>
<evidence type="ECO:0000313" key="3">
    <source>
        <dbReference type="Proteomes" id="UP001222932"/>
    </source>
</evidence>
<keyword evidence="3" id="KW-1185">Reference proteome</keyword>
<feature type="compositionally biased region" description="Polar residues" evidence="1">
    <location>
        <begin position="792"/>
        <end position="802"/>
    </location>
</feature>